<evidence type="ECO:0000313" key="3">
    <source>
        <dbReference type="Proteomes" id="UP000242474"/>
    </source>
</evidence>
<feature type="compositionally biased region" description="Basic residues" evidence="1">
    <location>
        <begin position="57"/>
        <end position="66"/>
    </location>
</feature>
<dbReference type="OrthoDB" id="118550at2759"/>
<organism evidence="2 3">
    <name type="scientific">Coemansia reversa (strain ATCC 12441 / NRRL 1564)</name>
    <dbReference type="NCBI Taxonomy" id="763665"/>
    <lineage>
        <taxon>Eukaryota</taxon>
        <taxon>Fungi</taxon>
        <taxon>Fungi incertae sedis</taxon>
        <taxon>Zoopagomycota</taxon>
        <taxon>Kickxellomycotina</taxon>
        <taxon>Kickxellomycetes</taxon>
        <taxon>Kickxellales</taxon>
        <taxon>Kickxellaceae</taxon>
        <taxon>Coemansia</taxon>
    </lineage>
</organism>
<gene>
    <name evidence="2" type="ORF">COEREDRAFT_91256</name>
</gene>
<evidence type="ECO:0000313" key="2">
    <source>
        <dbReference type="EMBL" id="PIA18396.1"/>
    </source>
</evidence>
<evidence type="ECO:0000256" key="1">
    <source>
        <dbReference type="SAM" id="MobiDB-lite"/>
    </source>
</evidence>
<feature type="region of interest" description="Disordered" evidence="1">
    <location>
        <begin position="1"/>
        <end position="290"/>
    </location>
</feature>
<reference evidence="2 3" key="1">
    <citation type="journal article" date="2015" name="Genome Biol. Evol.">
        <title>Phylogenomic analyses indicate that early fungi evolved digesting cell walls of algal ancestors of land plants.</title>
        <authorList>
            <person name="Chang Y."/>
            <person name="Wang S."/>
            <person name="Sekimoto S."/>
            <person name="Aerts A.L."/>
            <person name="Choi C."/>
            <person name="Clum A."/>
            <person name="LaButti K.M."/>
            <person name="Lindquist E.A."/>
            <person name="Yee Ngan C."/>
            <person name="Ohm R.A."/>
            <person name="Salamov A.A."/>
            <person name="Grigoriev I.V."/>
            <person name="Spatafora J.W."/>
            <person name="Berbee M.L."/>
        </authorList>
    </citation>
    <scope>NUCLEOTIDE SEQUENCE [LARGE SCALE GENOMIC DNA]</scope>
    <source>
        <strain evidence="2 3">NRRL 1564</strain>
    </source>
</reference>
<accession>A0A2G5BH99</accession>
<proteinExistence type="predicted"/>
<feature type="compositionally biased region" description="Polar residues" evidence="1">
    <location>
        <begin position="184"/>
        <end position="194"/>
    </location>
</feature>
<dbReference type="Proteomes" id="UP000242474">
    <property type="component" value="Unassembled WGS sequence"/>
</dbReference>
<dbReference type="EMBL" id="KZ303490">
    <property type="protein sequence ID" value="PIA18396.1"/>
    <property type="molecule type" value="Genomic_DNA"/>
</dbReference>
<protein>
    <submittedName>
        <fullName evidence="2">Uncharacterized protein</fullName>
    </submittedName>
</protein>
<keyword evidence="3" id="KW-1185">Reference proteome</keyword>
<sequence length="396" mass="42577">MSLNDSAIEPLKLEDSGVDDSQSDHDDFMVSPPPDSTVVDTVREDLSQKGSKQKPGSQKKPRRASRKIVESSDEAQSQETAEADADEPLATTPVTRSQNRSETNIFSAQRSKRIAASATRKPALVTPNKRKDAKKIPSSAPTGRARATSGAQNRRSAKRTAKDIVTAAEQTPSKPPRTRKSAGRQCNSSSTSNAMVVIEPLVKPSSNADTDMESDTSAPAWAVVEPQTKTKAKTTVASTNKQKKSLAVSATDDELPLPPPSPPTQEPPAIAGEAGCTPTKAAPSVKSESTASRWRVGRRFFKYKEAEATTSITRSGRKVRRPQQWWANAQEHLASPHKESAIKYKWGTGDAVVVRDGKRMRLSDIFLEGSSADLYLAEQNIDAKGDAATSGTANDA</sequence>
<dbReference type="AlphaFoldDB" id="A0A2G5BH99"/>
<feature type="compositionally biased region" description="Polar residues" evidence="1">
    <location>
        <begin position="92"/>
        <end position="109"/>
    </location>
</feature>
<name>A0A2G5BH99_COERN</name>
<feature type="compositionally biased region" description="Pro residues" evidence="1">
    <location>
        <begin position="256"/>
        <end position="266"/>
    </location>
</feature>